<accession>A0A0F7ZGG9</accession>
<keyword evidence="2" id="KW-1185">Reference proteome</keyword>
<evidence type="ECO:0008006" key="3">
    <source>
        <dbReference type="Google" id="ProtNLM"/>
    </source>
</evidence>
<dbReference type="InterPro" id="IPR011009">
    <property type="entry name" value="Kinase-like_dom_sf"/>
</dbReference>
<proteinExistence type="predicted"/>
<dbReference type="Proteomes" id="UP000054481">
    <property type="component" value="Unassembled WGS sequence"/>
</dbReference>
<organism evidence="1 2">
    <name type="scientific">Hirsutella minnesotensis 3608</name>
    <dbReference type="NCBI Taxonomy" id="1043627"/>
    <lineage>
        <taxon>Eukaryota</taxon>
        <taxon>Fungi</taxon>
        <taxon>Dikarya</taxon>
        <taxon>Ascomycota</taxon>
        <taxon>Pezizomycotina</taxon>
        <taxon>Sordariomycetes</taxon>
        <taxon>Hypocreomycetidae</taxon>
        <taxon>Hypocreales</taxon>
        <taxon>Ophiocordycipitaceae</taxon>
        <taxon>Hirsutella</taxon>
    </lineage>
</organism>
<dbReference type="AlphaFoldDB" id="A0A0F7ZGG9"/>
<dbReference type="PANTHER" id="PTHR37171:SF1">
    <property type="entry name" value="SERINE_THREONINE-PROTEIN KINASE YRZF-RELATED"/>
    <property type="match status" value="1"/>
</dbReference>
<dbReference type="EMBL" id="KQ030602">
    <property type="protein sequence ID" value="KJZ70871.1"/>
    <property type="molecule type" value="Genomic_DNA"/>
</dbReference>
<name>A0A0F7ZGG9_9HYPO</name>
<dbReference type="Pfam" id="PF06176">
    <property type="entry name" value="WaaY"/>
    <property type="match status" value="1"/>
</dbReference>
<gene>
    <name evidence="1" type="ORF">HIM_09736</name>
</gene>
<dbReference type="InterPro" id="IPR052396">
    <property type="entry name" value="Meiotic_Drive_Suppr_Kinase"/>
</dbReference>
<dbReference type="Gene3D" id="1.10.510.10">
    <property type="entry name" value="Transferase(Phosphotransferase) domain 1"/>
    <property type="match status" value="1"/>
</dbReference>
<dbReference type="SUPFAM" id="SSF56112">
    <property type="entry name" value="Protein kinase-like (PK-like)"/>
    <property type="match status" value="1"/>
</dbReference>
<sequence>MFAQLGRPGKAAQLYVPKSELEILGQEILEDKALYRIRARQRVHYLTCDIIFDEMTMCRPCLLIPELPPFPDTDWTRMRIRHSRTQTMEYEITNEPLSQVRDIWHHRHIDVLSLKRISSYNARVKEVEFEGRTAISKTAHLDEWIPSIEHETRVYRAIAELGSHDVSHLAPVFLGHLTEQGRPVGFLLEKIEGRAASLSELPMCKLALSRLHDMGILHGDVHRHNFIIERTTGRVRVIDFEHAEPLQDDEKARLEMEEMQNSLTEENIIERARGTSVLMVDGVESEPCTKPIPYLKFSGKATVA</sequence>
<reference evidence="1 2" key="1">
    <citation type="journal article" date="2014" name="Genome Biol. Evol.">
        <title>Comparative genomics and transcriptomics analyses reveal divergent lifestyle features of nematode endoparasitic fungus Hirsutella minnesotensis.</title>
        <authorList>
            <person name="Lai Y."/>
            <person name="Liu K."/>
            <person name="Zhang X."/>
            <person name="Zhang X."/>
            <person name="Li K."/>
            <person name="Wang N."/>
            <person name="Shu C."/>
            <person name="Wu Y."/>
            <person name="Wang C."/>
            <person name="Bushley K.E."/>
            <person name="Xiang M."/>
            <person name="Liu X."/>
        </authorList>
    </citation>
    <scope>NUCLEOTIDE SEQUENCE [LARGE SCALE GENOMIC DNA]</scope>
    <source>
        <strain evidence="1 2">3608</strain>
    </source>
</reference>
<protein>
    <recommendedName>
        <fullName evidence="3">Protein kinase domain-containing protein</fullName>
    </recommendedName>
</protein>
<dbReference type="PANTHER" id="PTHR37171">
    <property type="entry name" value="SERINE/THREONINE-PROTEIN KINASE YRZF-RELATED"/>
    <property type="match status" value="1"/>
</dbReference>
<evidence type="ECO:0000313" key="1">
    <source>
        <dbReference type="EMBL" id="KJZ70871.1"/>
    </source>
</evidence>
<dbReference type="InterPro" id="IPR009330">
    <property type="entry name" value="LipoPS_heptP_kinase"/>
</dbReference>
<evidence type="ECO:0000313" key="2">
    <source>
        <dbReference type="Proteomes" id="UP000054481"/>
    </source>
</evidence>
<dbReference type="OrthoDB" id="2687876at2759"/>